<dbReference type="GO" id="GO:0005886">
    <property type="term" value="C:plasma membrane"/>
    <property type="evidence" value="ECO:0007669"/>
    <property type="project" value="UniProtKB-SubCell"/>
</dbReference>
<feature type="transmembrane region" description="Helical" evidence="6">
    <location>
        <begin position="290"/>
        <end position="310"/>
    </location>
</feature>
<dbReference type="GO" id="GO:0016740">
    <property type="term" value="F:transferase activity"/>
    <property type="evidence" value="ECO:0007669"/>
    <property type="project" value="UniProtKB-KW"/>
</dbReference>
<evidence type="ECO:0000256" key="1">
    <source>
        <dbReference type="ARBA" id="ARBA00004651"/>
    </source>
</evidence>
<comment type="subcellular location">
    <subcellularLocation>
        <location evidence="1">Cell membrane</location>
        <topology evidence="1">Multi-pass membrane protein</topology>
    </subcellularLocation>
</comment>
<reference evidence="8" key="1">
    <citation type="submission" date="2022-07" db="EMBL/GenBank/DDBJ databases">
        <title>Phylogenomic reconstructions and comparative analyses of Kickxellomycotina fungi.</title>
        <authorList>
            <person name="Reynolds N.K."/>
            <person name="Stajich J.E."/>
            <person name="Barry K."/>
            <person name="Grigoriev I.V."/>
            <person name="Crous P."/>
            <person name="Smith M.E."/>
        </authorList>
    </citation>
    <scope>NUCLEOTIDE SEQUENCE</scope>
    <source>
        <strain evidence="8">RSA 1196</strain>
    </source>
</reference>
<name>A0A9W8APL3_9FUNG</name>
<keyword evidence="6" id="KW-1133">Transmembrane helix</keyword>
<feature type="compositionally biased region" description="Basic and acidic residues" evidence="5">
    <location>
        <begin position="179"/>
        <end position="193"/>
    </location>
</feature>
<keyword evidence="2" id="KW-1003">Cell membrane</keyword>
<feature type="compositionally biased region" description="Polar residues" evidence="5">
    <location>
        <begin position="62"/>
        <end position="80"/>
    </location>
</feature>
<dbReference type="InterPro" id="IPR054295">
    <property type="entry name" value="CHS4-like_dom"/>
</dbReference>
<keyword evidence="3" id="KW-0808">Transferase</keyword>
<feature type="domain" description="Chitin synthase 4-like" evidence="7">
    <location>
        <begin position="449"/>
        <end position="481"/>
    </location>
</feature>
<keyword evidence="6" id="KW-0812">Transmembrane</keyword>
<accession>A0A9W8APL3</accession>
<evidence type="ECO:0000256" key="6">
    <source>
        <dbReference type="SAM" id="Phobius"/>
    </source>
</evidence>
<dbReference type="Proteomes" id="UP001150925">
    <property type="component" value="Unassembled WGS sequence"/>
</dbReference>
<evidence type="ECO:0000256" key="3">
    <source>
        <dbReference type="ARBA" id="ARBA00022679"/>
    </source>
</evidence>
<keyword evidence="6" id="KW-0472">Membrane</keyword>
<comment type="caution">
    <text evidence="8">The sequence shown here is derived from an EMBL/GenBank/DDBJ whole genome shotgun (WGS) entry which is preliminary data.</text>
</comment>
<evidence type="ECO:0000313" key="9">
    <source>
        <dbReference type="Proteomes" id="UP001150925"/>
    </source>
</evidence>
<dbReference type="Pfam" id="PF22997">
    <property type="entry name" value="CHS4"/>
    <property type="match status" value="1"/>
</dbReference>
<keyword evidence="4" id="KW-0325">Glycoprotein</keyword>
<feature type="non-terminal residue" evidence="8">
    <location>
        <position position="486"/>
    </location>
</feature>
<protein>
    <recommendedName>
        <fullName evidence="7">Chitin synthase 4-like domain-containing protein</fullName>
    </recommendedName>
</protein>
<feature type="compositionally biased region" description="Basic and acidic residues" evidence="5">
    <location>
        <begin position="26"/>
        <end position="44"/>
    </location>
</feature>
<sequence>MSGPNDHHLHAGSHPSYTPVPQDGQQGRERSSSTDSDLDPRRYQLQDIAAPPSTIHGAGFDPSSTAHSTPQPTSYFNSMRGSADHPPQQLAPPDEFDTGASQSYFRAISPTHGQSGREEVELHNFAESREEKRAHAKPKKSMESVSSRLARKISSRSRTSARNVEEGVSKNIRRQRSLVRPERARPPGKNDPHYHSALRAGVVATPAGPASQVANKRTILTRENTLRRGRSIARRSTTKEKAPPIAKEKRSCPSPWEFFSRVVTFYAPGALLKCCGMKDRNIQQAWREKMALVTIIVLMMGAVGFLTFGFQQVVCDFSTQEKSYIKYNALKNSDVVINGRVYDLTRFSHPATSMTGDDVSRGNLLRDPVWAGSLDLSFMFQYPNNNCKGFFNIPNPDDSQGNVVNFFPCVLKNNTVDPDPNMNSERAACHATSSSRQKLSQLTRRGDMYYGWDDINGPLRKRQFVIYSGSVLDMDRLDWLVNGITP</sequence>
<feature type="compositionally biased region" description="Basic and acidic residues" evidence="5">
    <location>
        <begin position="115"/>
        <end position="133"/>
    </location>
</feature>
<keyword evidence="9" id="KW-1185">Reference proteome</keyword>
<dbReference type="AlphaFoldDB" id="A0A9W8APL3"/>
<evidence type="ECO:0000256" key="2">
    <source>
        <dbReference type="ARBA" id="ARBA00022475"/>
    </source>
</evidence>
<evidence type="ECO:0000256" key="5">
    <source>
        <dbReference type="SAM" id="MobiDB-lite"/>
    </source>
</evidence>
<organism evidence="8 9">
    <name type="scientific">Dispira parvispora</name>
    <dbReference type="NCBI Taxonomy" id="1520584"/>
    <lineage>
        <taxon>Eukaryota</taxon>
        <taxon>Fungi</taxon>
        <taxon>Fungi incertae sedis</taxon>
        <taxon>Zoopagomycota</taxon>
        <taxon>Kickxellomycotina</taxon>
        <taxon>Dimargaritomycetes</taxon>
        <taxon>Dimargaritales</taxon>
        <taxon>Dimargaritaceae</taxon>
        <taxon>Dispira</taxon>
    </lineage>
</organism>
<evidence type="ECO:0000259" key="7">
    <source>
        <dbReference type="Pfam" id="PF22997"/>
    </source>
</evidence>
<gene>
    <name evidence="8" type="ORF">IWQ62_006223</name>
</gene>
<dbReference type="OrthoDB" id="370884at2759"/>
<proteinExistence type="predicted"/>
<dbReference type="EMBL" id="JANBPY010003198">
    <property type="protein sequence ID" value="KAJ1952438.1"/>
    <property type="molecule type" value="Genomic_DNA"/>
</dbReference>
<evidence type="ECO:0000313" key="8">
    <source>
        <dbReference type="EMBL" id="KAJ1952438.1"/>
    </source>
</evidence>
<feature type="region of interest" description="Disordered" evidence="5">
    <location>
        <begin position="1"/>
        <end position="193"/>
    </location>
</feature>
<evidence type="ECO:0000256" key="4">
    <source>
        <dbReference type="ARBA" id="ARBA00023180"/>
    </source>
</evidence>